<comment type="caution">
    <text evidence="1">The sequence shown here is derived from an EMBL/GenBank/DDBJ whole genome shotgun (WGS) entry which is preliminary data.</text>
</comment>
<proteinExistence type="predicted"/>
<protein>
    <submittedName>
        <fullName evidence="1">Uncharacterized protein</fullName>
    </submittedName>
</protein>
<dbReference type="Proteomes" id="UP000646523">
    <property type="component" value="Unassembled WGS sequence"/>
</dbReference>
<gene>
    <name evidence="1" type="ORF">GCM10012289_26190</name>
</gene>
<keyword evidence="2" id="KW-1185">Reference proteome</keyword>
<evidence type="ECO:0000313" key="2">
    <source>
        <dbReference type="Proteomes" id="UP000646523"/>
    </source>
</evidence>
<organism evidence="1 2">
    <name type="scientific">Nonomuraea cavernae</name>
    <dbReference type="NCBI Taxonomy" id="2045107"/>
    <lineage>
        <taxon>Bacteria</taxon>
        <taxon>Bacillati</taxon>
        <taxon>Actinomycetota</taxon>
        <taxon>Actinomycetes</taxon>
        <taxon>Streptosporangiales</taxon>
        <taxon>Streptosporangiaceae</taxon>
        <taxon>Nonomuraea</taxon>
    </lineage>
</organism>
<name>A0A917YYT4_9ACTN</name>
<dbReference type="AlphaFoldDB" id="A0A917YYT4"/>
<accession>A0A917YYT4</accession>
<reference evidence="1" key="1">
    <citation type="journal article" date="2014" name="Int. J. Syst. Evol. Microbiol.">
        <title>Complete genome sequence of Corynebacterium casei LMG S-19264T (=DSM 44701T), isolated from a smear-ripened cheese.</title>
        <authorList>
            <consortium name="US DOE Joint Genome Institute (JGI-PGF)"/>
            <person name="Walter F."/>
            <person name="Albersmeier A."/>
            <person name="Kalinowski J."/>
            <person name="Ruckert C."/>
        </authorList>
    </citation>
    <scope>NUCLEOTIDE SEQUENCE</scope>
    <source>
        <strain evidence="1">CGMCC 4.7368</strain>
    </source>
</reference>
<reference evidence="1" key="2">
    <citation type="submission" date="2020-09" db="EMBL/GenBank/DDBJ databases">
        <authorList>
            <person name="Sun Q."/>
            <person name="Zhou Y."/>
        </authorList>
    </citation>
    <scope>NUCLEOTIDE SEQUENCE</scope>
    <source>
        <strain evidence="1">CGMCC 4.7368</strain>
    </source>
</reference>
<evidence type="ECO:0000313" key="1">
    <source>
        <dbReference type="EMBL" id="GGO68134.1"/>
    </source>
</evidence>
<dbReference type="EMBL" id="BMNH01000006">
    <property type="protein sequence ID" value="GGO68134.1"/>
    <property type="molecule type" value="Genomic_DNA"/>
</dbReference>
<sequence>MPGRLWLPGVTDMADRERRARELIQEFDMIITPERAKLLNMLNQRWGDYRTATEGTAEGIARDIPEGLRFSE</sequence>